<dbReference type="EMBL" id="BOPB01000009">
    <property type="protein sequence ID" value="GIJ21421.1"/>
    <property type="molecule type" value="Genomic_DNA"/>
</dbReference>
<gene>
    <name evidence="2" type="ORF">Vlu01_20450</name>
</gene>
<feature type="region of interest" description="Disordered" evidence="1">
    <location>
        <begin position="71"/>
        <end position="98"/>
    </location>
</feature>
<protein>
    <submittedName>
        <fullName evidence="2">Uncharacterized protein</fullName>
    </submittedName>
</protein>
<organism evidence="2 3">
    <name type="scientific">Micromonospora lutea</name>
    <dbReference type="NCBI Taxonomy" id="419825"/>
    <lineage>
        <taxon>Bacteria</taxon>
        <taxon>Bacillati</taxon>
        <taxon>Actinomycetota</taxon>
        <taxon>Actinomycetes</taxon>
        <taxon>Micromonosporales</taxon>
        <taxon>Micromonosporaceae</taxon>
        <taxon>Micromonospora</taxon>
    </lineage>
</organism>
<reference evidence="2 3" key="1">
    <citation type="submission" date="2021-01" db="EMBL/GenBank/DDBJ databases">
        <title>Whole genome shotgun sequence of Verrucosispora lutea NBRC 106530.</title>
        <authorList>
            <person name="Komaki H."/>
            <person name="Tamura T."/>
        </authorList>
    </citation>
    <scope>NUCLEOTIDE SEQUENCE [LARGE SCALE GENOMIC DNA]</scope>
    <source>
        <strain evidence="2 3">NBRC 106530</strain>
    </source>
</reference>
<evidence type="ECO:0000313" key="3">
    <source>
        <dbReference type="Proteomes" id="UP000643165"/>
    </source>
</evidence>
<keyword evidence="3" id="KW-1185">Reference proteome</keyword>
<evidence type="ECO:0000256" key="1">
    <source>
        <dbReference type="SAM" id="MobiDB-lite"/>
    </source>
</evidence>
<evidence type="ECO:0000313" key="2">
    <source>
        <dbReference type="EMBL" id="GIJ21421.1"/>
    </source>
</evidence>
<name>A0ABQ4IU18_9ACTN</name>
<comment type="caution">
    <text evidence="2">The sequence shown here is derived from an EMBL/GenBank/DDBJ whole genome shotgun (WGS) entry which is preliminary data.</text>
</comment>
<feature type="compositionally biased region" description="Polar residues" evidence="1">
    <location>
        <begin position="9"/>
        <end position="24"/>
    </location>
</feature>
<proteinExistence type="predicted"/>
<accession>A0ABQ4IU18</accession>
<feature type="region of interest" description="Disordered" evidence="1">
    <location>
        <begin position="1"/>
        <end position="45"/>
    </location>
</feature>
<sequence length="98" mass="8940">MTGVAGATAAQSQPSGAPSTPITSTAAPKTATRPGPPGRPVVGSVDDTASVLGGIVDPVVASVVGCSAGGLTGSVDDGGRAADGRAGGSAAGVVGLTR</sequence>
<dbReference type="Proteomes" id="UP000643165">
    <property type="component" value="Unassembled WGS sequence"/>
</dbReference>